<dbReference type="PROSITE" id="PS00150">
    <property type="entry name" value="ACYLPHOSPHATASE_1"/>
    <property type="match status" value="1"/>
</dbReference>
<evidence type="ECO:0000256" key="1">
    <source>
        <dbReference type="ARBA" id="ARBA00005614"/>
    </source>
</evidence>
<dbReference type="AlphaFoldDB" id="A0A430FDU8"/>
<dbReference type="PROSITE" id="PS00151">
    <property type="entry name" value="ACYLPHOSPHATASE_2"/>
    <property type="match status" value="1"/>
</dbReference>
<feature type="domain" description="Acylphosphatase-like" evidence="8">
    <location>
        <begin position="14"/>
        <end position="102"/>
    </location>
</feature>
<dbReference type="InterPro" id="IPR017968">
    <property type="entry name" value="Acylphosphatase_CS"/>
</dbReference>
<comment type="catalytic activity">
    <reaction evidence="4 5 6">
        <text>an acyl phosphate + H2O = a carboxylate + phosphate + H(+)</text>
        <dbReference type="Rhea" id="RHEA:14965"/>
        <dbReference type="ChEBI" id="CHEBI:15377"/>
        <dbReference type="ChEBI" id="CHEBI:15378"/>
        <dbReference type="ChEBI" id="CHEBI:29067"/>
        <dbReference type="ChEBI" id="CHEBI:43474"/>
        <dbReference type="ChEBI" id="CHEBI:59918"/>
        <dbReference type="EC" id="3.6.1.7"/>
    </reaction>
</comment>
<accession>A0A430FDU8</accession>
<keyword evidence="5 6" id="KW-0378">Hydrolase</keyword>
<dbReference type="RefSeq" id="WP_125982321.1">
    <property type="nucleotide sequence ID" value="NZ_QXGL01000010.1"/>
</dbReference>
<dbReference type="InterPro" id="IPR036046">
    <property type="entry name" value="Acylphosphatase-like_dom_sf"/>
</dbReference>
<dbReference type="InterPro" id="IPR001792">
    <property type="entry name" value="Acylphosphatase-like_dom"/>
</dbReference>
<comment type="caution">
    <text evidence="9">The sequence shown here is derived from an EMBL/GenBank/DDBJ whole genome shotgun (WGS) entry which is preliminary data.</text>
</comment>
<proteinExistence type="inferred from homology"/>
<evidence type="ECO:0000256" key="5">
    <source>
        <dbReference type="PROSITE-ProRule" id="PRU00520"/>
    </source>
</evidence>
<dbReference type="Pfam" id="PF00708">
    <property type="entry name" value="Acylphosphatase"/>
    <property type="match status" value="1"/>
</dbReference>
<evidence type="ECO:0000259" key="8">
    <source>
        <dbReference type="PROSITE" id="PS51160"/>
    </source>
</evidence>
<reference evidence="9 10" key="1">
    <citation type="submission" date="2018-09" db="EMBL/GenBank/DDBJ databases">
        <title>Characterization of the phylogenetic diversity of five novel species belonging to the genus Bifidobacterium.</title>
        <authorList>
            <person name="Lugli G.A."/>
            <person name="Duranti S."/>
            <person name="Milani C."/>
        </authorList>
    </citation>
    <scope>NUCLEOTIDE SEQUENCE [LARGE SCALE GENOMIC DNA]</scope>
    <source>
        <strain evidence="9 10">2034B</strain>
    </source>
</reference>
<evidence type="ECO:0000256" key="3">
    <source>
        <dbReference type="ARBA" id="ARBA00015991"/>
    </source>
</evidence>
<organism evidence="9 10">
    <name type="scientific">Bifidobacterium goeldii</name>
    <dbReference type="NCBI Taxonomy" id="2306975"/>
    <lineage>
        <taxon>Bacteria</taxon>
        <taxon>Bacillati</taxon>
        <taxon>Actinomycetota</taxon>
        <taxon>Actinomycetes</taxon>
        <taxon>Bifidobacteriales</taxon>
        <taxon>Bifidobacteriaceae</taxon>
        <taxon>Bifidobacterium</taxon>
    </lineage>
</organism>
<name>A0A430FDU8_9BIFI</name>
<evidence type="ECO:0000313" key="10">
    <source>
        <dbReference type="Proteomes" id="UP000287533"/>
    </source>
</evidence>
<dbReference type="InterPro" id="IPR020456">
    <property type="entry name" value="Acylphosphatase"/>
</dbReference>
<evidence type="ECO:0000313" key="9">
    <source>
        <dbReference type="EMBL" id="RSX50987.1"/>
    </source>
</evidence>
<dbReference type="GO" id="GO:0003998">
    <property type="term" value="F:acylphosphatase activity"/>
    <property type="evidence" value="ECO:0007669"/>
    <property type="project" value="UniProtKB-EC"/>
</dbReference>
<dbReference type="PANTHER" id="PTHR47268">
    <property type="entry name" value="ACYLPHOSPHATASE"/>
    <property type="match status" value="1"/>
</dbReference>
<sequence>MSTDSAAHADDRVHIHATVTGLVQGVGFRYFTVMTARDIGVGGWVRNCYDGSVEVDAQGTRAQIARLLSALKAGPKWSRVEHVAVEQLPVNTDITAAFRVFQER</sequence>
<evidence type="ECO:0000256" key="7">
    <source>
        <dbReference type="RuleBase" id="RU004168"/>
    </source>
</evidence>
<dbReference type="Proteomes" id="UP000287533">
    <property type="component" value="Unassembled WGS sequence"/>
</dbReference>
<feature type="active site" evidence="5">
    <location>
        <position position="29"/>
    </location>
</feature>
<dbReference type="PRINTS" id="PR00112">
    <property type="entry name" value="ACYLPHPHTASE"/>
</dbReference>
<gene>
    <name evidence="9" type="ORF">D2E25_1923</name>
</gene>
<dbReference type="OrthoDB" id="3182027at2"/>
<dbReference type="PROSITE" id="PS51160">
    <property type="entry name" value="ACYLPHOSPHATASE_3"/>
    <property type="match status" value="1"/>
</dbReference>
<dbReference type="Gene3D" id="3.30.70.100">
    <property type="match status" value="1"/>
</dbReference>
<dbReference type="SUPFAM" id="SSF54975">
    <property type="entry name" value="Acylphosphatase/BLUF domain-like"/>
    <property type="match status" value="1"/>
</dbReference>
<keyword evidence="10" id="KW-1185">Reference proteome</keyword>
<evidence type="ECO:0000256" key="2">
    <source>
        <dbReference type="ARBA" id="ARBA00012150"/>
    </source>
</evidence>
<feature type="active site" evidence="5">
    <location>
        <position position="47"/>
    </location>
</feature>
<protein>
    <recommendedName>
        <fullName evidence="3 5">Acylphosphatase</fullName>
        <ecNumber evidence="2 5">3.6.1.7</ecNumber>
    </recommendedName>
</protein>
<dbReference type="PANTHER" id="PTHR47268:SF4">
    <property type="entry name" value="ACYLPHOSPHATASE"/>
    <property type="match status" value="1"/>
</dbReference>
<dbReference type="EMBL" id="QXGL01000010">
    <property type="protein sequence ID" value="RSX50987.1"/>
    <property type="molecule type" value="Genomic_DNA"/>
</dbReference>
<dbReference type="EC" id="3.6.1.7" evidence="2 5"/>
<evidence type="ECO:0000256" key="6">
    <source>
        <dbReference type="RuleBase" id="RU000553"/>
    </source>
</evidence>
<comment type="similarity">
    <text evidence="1 7">Belongs to the acylphosphatase family.</text>
</comment>
<evidence type="ECO:0000256" key="4">
    <source>
        <dbReference type="ARBA" id="ARBA00047645"/>
    </source>
</evidence>